<keyword evidence="9 10" id="KW-0413">Isomerase</keyword>
<dbReference type="InterPro" id="IPR044524">
    <property type="entry name" value="Isoase_HisA-like"/>
</dbReference>
<evidence type="ECO:0000256" key="5">
    <source>
        <dbReference type="ARBA" id="ARBA00012550"/>
    </source>
</evidence>
<organism evidence="10">
    <name type="scientific">anaerobic digester metagenome</name>
    <dbReference type="NCBI Taxonomy" id="1263854"/>
    <lineage>
        <taxon>unclassified sequences</taxon>
        <taxon>metagenomes</taxon>
        <taxon>ecological metagenomes</taxon>
    </lineage>
</organism>
<dbReference type="InterPro" id="IPR023016">
    <property type="entry name" value="HisA/PriA"/>
</dbReference>
<dbReference type="FunFam" id="3.20.20.70:FF:000009">
    <property type="entry name" value="1-(5-phosphoribosyl)-5-[(5-phosphoribosylamino)methylideneamino] imidazole-4-carboxamide isomerase"/>
    <property type="match status" value="1"/>
</dbReference>
<dbReference type="EC" id="5.3.1.16" evidence="5"/>
<dbReference type="UniPathway" id="UPA00031">
    <property type="reaction ID" value="UER00009"/>
</dbReference>
<evidence type="ECO:0000256" key="3">
    <source>
        <dbReference type="ARBA" id="ARBA00005133"/>
    </source>
</evidence>
<dbReference type="Gene3D" id="3.20.20.70">
    <property type="entry name" value="Aldolase class I"/>
    <property type="match status" value="1"/>
</dbReference>
<dbReference type="InterPro" id="IPR006062">
    <property type="entry name" value="His_biosynth"/>
</dbReference>
<proteinExistence type="inferred from homology"/>
<dbReference type="PANTHER" id="PTHR43090:SF2">
    <property type="entry name" value="1-(5-PHOSPHORIBOSYL)-5-[(5-PHOSPHORIBOSYLAMINO)METHYLIDENEAMINO] IMIDAZOLE-4-CARBOXAMIDE ISOMERASE"/>
    <property type="match status" value="1"/>
</dbReference>
<gene>
    <name evidence="10" type="primary">hisA</name>
    <name evidence="10" type="ORF">SCFA_450023</name>
</gene>
<evidence type="ECO:0000256" key="6">
    <source>
        <dbReference type="ARBA" id="ARBA00022490"/>
    </source>
</evidence>
<keyword evidence="7" id="KW-0028">Amino-acid biosynthesis</keyword>
<dbReference type="GO" id="GO:0003949">
    <property type="term" value="F:1-(5-phosphoribosyl)-5-[(5-phosphoribosylamino)methylideneamino]imidazole-4-carboxamide isomerase activity"/>
    <property type="evidence" value="ECO:0007669"/>
    <property type="project" value="UniProtKB-EC"/>
</dbReference>
<dbReference type="SUPFAM" id="SSF51366">
    <property type="entry name" value="Ribulose-phoshate binding barrel"/>
    <property type="match status" value="1"/>
</dbReference>
<dbReference type="CDD" id="cd04732">
    <property type="entry name" value="HisA"/>
    <property type="match status" value="1"/>
</dbReference>
<comment type="subcellular location">
    <subcellularLocation>
        <location evidence="2">Cytoplasm</location>
    </subcellularLocation>
</comment>
<comment type="pathway">
    <text evidence="3">Amino-acid biosynthesis; L-histidine biosynthesis; L-histidine from 5-phospho-alpha-D-ribose 1-diphosphate: step 4/9.</text>
</comment>
<dbReference type="InterPro" id="IPR013785">
    <property type="entry name" value="Aldolase_TIM"/>
</dbReference>
<reference evidence="10" key="1">
    <citation type="submission" date="2019-03" db="EMBL/GenBank/DDBJ databases">
        <authorList>
            <person name="Hao L."/>
        </authorList>
    </citation>
    <scope>NUCLEOTIDE SEQUENCE</scope>
</reference>
<sequence length="243" mass="25498">MIVIPAIDLHEGKVVRLKKGAFDDVTCYSSVPADVAKAFQDAGAERIHVVDLDGSIKGEGVNVPAIESICAAAGVEVELGGGIRTVRDARRAFELGVQYVILGTITAEAPEAAREILAAFPGRVGIGIDALKGRVATRGWKKITDKTAVALAREYEPSSPAFVVYTDIDRDGMLTGPNIEATREMVEQVAIPVVASGGVSCMDDIIALKAIPGLMGVITGKAVYEGKIDLRAAIAQSGTQNIR</sequence>
<evidence type="ECO:0000313" key="10">
    <source>
        <dbReference type="EMBL" id="VFU15785.1"/>
    </source>
</evidence>
<evidence type="ECO:0000256" key="9">
    <source>
        <dbReference type="ARBA" id="ARBA00023235"/>
    </source>
</evidence>
<dbReference type="InterPro" id="IPR006063">
    <property type="entry name" value="HisA_bact_arch"/>
</dbReference>
<evidence type="ECO:0000256" key="4">
    <source>
        <dbReference type="ARBA" id="ARBA00009667"/>
    </source>
</evidence>
<dbReference type="EMBL" id="CAADRM010000109">
    <property type="protein sequence ID" value="VFU15785.1"/>
    <property type="molecule type" value="Genomic_DNA"/>
</dbReference>
<protein>
    <recommendedName>
        <fullName evidence="5">1-(5-phosphoribosyl)-5-[(5-phosphoribosylamino)methylideneamino]imidazole-4-carboxamideisomerase</fullName>
        <ecNumber evidence="5">5.3.1.16</ecNumber>
    </recommendedName>
</protein>
<evidence type="ECO:0000256" key="8">
    <source>
        <dbReference type="ARBA" id="ARBA00023102"/>
    </source>
</evidence>
<dbReference type="AlphaFoldDB" id="A0A485M2Q0"/>
<dbReference type="HAMAP" id="MF_01014">
    <property type="entry name" value="HisA"/>
    <property type="match status" value="1"/>
</dbReference>
<comment type="similarity">
    <text evidence="4">Belongs to the HisA/HisF family.</text>
</comment>
<comment type="catalytic activity">
    <reaction evidence="1">
        <text>1-(5-phospho-beta-D-ribosyl)-5-[(5-phospho-beta-D-ribosylamino)methylideneamino]imidazole-4-carboxamide = 5-[(5-phospho-1-deoxy-D-ribulos-1-ylimino)methylamino]-1-(5-phospho-beta-D-ribosyl)imidazole-4-carboxamide</text>
        <dbReference type="Rhea" id="RHEA:15469"/>
        <dbReference type="ChEBI" id="CHEBI:58435"/>
        <dbReference type="ChEBI" id="CHEBI:58525"/>
        <dbReference type="EC" id="5.3.1.16"/>
    </reaction>
</comment>
<evidence type="ECO:0000256" key="2">
    <source>
        <dbReference type="ARBA" id="ARBA00004496"/>
    </source>
</evidence>
<evidence type="ECO:0000256" key="7">
    <source>
        <dbReference type="ARBA" id="ARBA00022605"/>
    </source>
</evidence>
<dbReference type="PANTHER" id="PTHR43090">
    <property type="entry name" value="1-(5-PHOSPHORIBOSYL)-5-[(5-PHOSPHORIBOSYLAMINO)METHYLIDENEAMINO] IMIDAZOLE-4-CARBOXAMIDE ISOMERASE"/>
    <property type="match status" value="1"/>
</dbReference>
<dbReference type="InterPro" id="IPR011060">
    <property type="entry name" value="RibuloseP-bd_barrel"/>
</dbReference>
<dbReference type="Pfam" id="PF00977">
    <property type="entry name" value="His_biosynth"/>
    <property type="match status" value="1"/>
</dbReference>
<name>A0A485M2Q0_9ZZZZ</name>
<keyword evidence="6" id="KW-0963">Cytoplasm</keyword>
<accession>A0A485M2Q0</accession>
<keyword evidence="8" id="KW-0368">Histidine biosynthesis</keyword>
<dbReference type="GO" id="GO:0000162">
    <property type="term" value="P:L-tryptophan biosynthetic process"/>
    <property type="evidence" value="ECO:0007669"/>
    <property type="project" value="TreeGrafter"/>
</dbReference>
<dbReference type="GO" id="GO:0000105">
    <property type="term" value="P:L-histidine biosynthetic process"/>
    <property type="evidence" value="ECO:0007669"/>
    <property type="project" value="UniProtKB-UniPathway"/>
</dbReference>
<dbReference type="GO" id="GO:0005737">
    <property type="term" value="C:cytoplasm"/>
    <property type="evidence" value="ECO:0007669"/>
    <property type="project" value="UniProtKB-SubCell"/>
</dbReference>
<evidence type="ECO:0000256" key="1">
    <source>
        <dbReference type="ARBA" id="ARBA00000901"/>
    </source>
</evidence>
<dbReference type="NCBIfam" id="TIGR00007">
    <property type="entry name" value="1-(5-phosphoribosyl)-5-[(5-phosphoribosylamino)methylideneamino]imidazole-4-carboxamide isomerase"/>
    <property type="match status" value="1"/>
</dbReference>